<sequence>MNHSTRTLIVGAGPFGLGLAAYLQRRGYDYQLVGKPMEFWKQHMPQGMLLRSNANWYIDPDHQWTIEAFLTLHYPHWLPTTPISREQYIAYVDWFRQKAGIPVTPAYVQHLLQDERSFTAELTNGHTIQAQNVVLATGFQYVAFYPDKLTAILPAGRFQHTCDAVNMDAYRGKRILLIGGRQSAFESAALLREAGAQHIHISYRHETPRFEDADWSWVETIVEHMAGQPDWFRSLSPEQQEYYRYKLWAEGRLKVEPWLEKRICQPEVSLHPRTEVVSVSLQADHSLRIGLSSGKQIDLDDVILATGYQVNAARLPFLSPSIQKALTTQSGYPLLDLQFQSSVPGLYFSSFAAGQSFGPFFGFTVGVRTAARLIGDALLATAN</sequence>
<reference evidence="2 3" key="1">
    <citation type="submission" date="2018-06" db="EMBL/GenBank/DDBJ databases">
        <title>Spirosoma sp. HMF3257 Genome sequencing and assembly.</title>
        <authorList>
            <person name="Kang H."/>
            <person name="Cha I."/>
            <person name="Kim H."/>
            <person name="Kang J."/>
            <person name="Joh K."/>
        </authorList>
    </citation>
    <scope>NUCLEOTIDE SEQUENCE [LARGE SCALE GENOMIC DNA]</scope>
    <source>
        <strain evidence="2 3">HMF3257</strain>
    </source>
</reference>
<dbReference type="RefSeq" id="WP_111340699.1">
    <property type="nucleotide sequence ID" value="NZ_QLII01000001.1"/>
</dbReference>
<dbReference type="Pfam" id="PF13738">
    <property type="entry name" value="Pyr_redox_3"/>
    <property type="match status" value="1"/>
</dbReference>
<dbReference type="GO" id="GO:0004497">
    <property type="term" value="F:monooxygenase activity"/>
    <property type="evidence" value="ECO:0007669"/>
    <property type="project" value="TreeGrafter"/>
</dbReference>
<evidence type="ECO:0000313" key="3">
    <source>
        <dbReference type="Proteomes" id="UP000249016"/>
    </source>
</evidence>
<organism evidence="2 3">
    <name type="scientific">Spirosoma telluris</name>
    <dbReference type="NCBI Taxonomy" id="2183553"/>
    <lineage>
        <taxon>Bacteria</taxon>
        <taxon>Pseudomonadati</taxon>
        <taxon>Bacteroidota</taxon>
        <taxon>Cytophagia</taxon>
        <taxon>Cytophagales</taxon>
        <taxon>Cytophagaceae</taxon>
        <taxon>Spirosoma</taxon>
    </lineage>
</organism>
<dbReference type="GO" id="GO:0050660">
    <property type="term" value="F:flavin adenine dinucleotide binding"/>
    <property type="evidence" value="ECO:0007669"/>
    <property type="project" value="TreeGrafter"/>
</dbReference>
<dbReference type="SUPFAM" id="SSF51905">
    <property type="entry name" value="FAD/NAD(P)-binding domain"/>
    <property type="match status" value="1"/>
</dbReference>
<evidence type="ECO:0000256" key="1">
    <source>
        <dbReference type="ARBA" id="ARBA00023002"/>
    </source>
</evidence>
<evidence type="ECO:0000313" key="2">
    <source>
        <dbReference type="EMBL" id="RAI73826.1"/>
    </source>
</evidence>
<keyword evidence="3" id="KW-1185">Reference proteome</keyword>
<dbReference type="OrthoDB" id="9778740at2"/>
<dbReference type="EMBL" id="QLII01000001">
    <property type="protein sequence ID" value="RAI73826.1"/>
    <property type="molecule type" value="Genomic_DNA"/>
</dbReference>
<dbReference type="InterPro" id="IPR036188">
    <property type="entry name" value="FAD/NAD-bd_sf"/>
</dbReference>
<dbReference type="PANTHER" id="PTHR43539:SF78">
    <property type="entry name" value="FLAVIN-CONTAINING MONOOXYGENASE"/>
    <property type="match status" value="1"/>
</dbReference>
<evidence type="ECO:0008006" key="4">
    <source>
        <dbReference type="Google" id="ProtNLM"/>
    </source>
</evidence>
<dbReference type="AlphaFoldDB" id="A0A327NII0"/>
<dbReference type="PRINTS" id="PR00469">
    <property type="entry name" value="PNDRDTASEII"/>
</dbReference>
<protein>
    <recommendedName>
        <fullName evidence="4">NAD(P)-binding domain-containing protein</fullName>
    </recommendedName>
</protein>
<dbReference type="Proteomes" id="UP000249016">
    <property type="component" value="Unassembled WGS sequence"/>
</dbReference>
<keyword evidence="1" id="KW-0560">Oxidoreductase</keyword>
<name>A0A327NII0_9BACT</name>
<gene>
    <name evidence="2" type="ORF">HMF3257_04360</name>
</gene>
<dbReference type="InterPro" id="IPR050982">
    <property type="entry name" value="Auxin_biosynth/cation_transpt"/>
</dbReference>
<accession>A0A327NII0</accession>
<proteinExistence type="predicted"/>
<comment type="caution">
    <text evidence="2">The sequence shown here is derived from an EMBL/GenBank/DDBJ whole genome shotgun (WGS) entry which is preliminary data.</text>
</comment>
<dbReference type="PANTHER" id="PTHR43539">
    <property type="entry name" value="FLAVIN-BINDING MONOOXYGENASE-LIKE PROTEIN (AFU_ORTHOLOGUE AFUA_4G09220)"/>
    <property type="match status" value="1"/>
</dbReference>
<dbReference type="PRINTS" id="PR00368">
    <property type="entry name" value="FADPNR"/>
</dbReference>
<dbReference type="Gene3D" id="3.50.50.60">
    <property type="entry name" value="FAD/NAD(P)-binding domain"/>
    <property type="match status" value="1"/>
</dbReference>